<evidence type="ECO:0000313" key="3">
    <source>
        <dbReference type="Proteomes" id="UP001054252"/>
    </source>
</evidence>
<accession>A0AAV5HM77</accession>
<feature type="chain" id="PRO_5043910290" evidence="1">
    <location>
        <begin position="30"/>
        <end position="148"/>
    </location>
</feature>
<evidence type="ECO:0000313" key="2">
    <source>
        <dbReference type="EMBL" id="GKU87421.1"/>
    </source>
</evidence>
<evidence type="ECO:0000256" key="1">
    <source>
        <dbReference type="SAM" id="SignalP"/>
    </source>
</evidence>
<comment type="caution">
    <text evidence="2">The sequence shown here is derived from an EMBL/GenBank/DDBJ whole genome shotgun (WGS) entry which is preliminary data.</text>
</comment>
<proteinExistence type="predicted"/>
<organism evidence="2 3">
    <name type="scientific">Rubroshorea leprosula</name>
    <dbReference type="NCBI Taxonomy" id="152421"/>
    <lineage>
        <taxon>Eukaryota</taxon>
        <taxon>Viridiplantae</taxon>
        <taxon>Streptophyta</taxon>
        <taxon>Embryophyta</taxon>
        <taxon>Tracheophyta</taxon>
        <taxon>Spermatophyta</taxon>
        <taxon>Magnoliopsida</taxon>
        <taxon>eudicotyledons</taxon>
        <taxon>Gunneridae</taxon>
        <taxon>Pentapetalae</taxon>
        <taxon>rosids</taxon>
        <taxon>malvids</taxon>
        <taxon>Malvales</taxon>
        <taxon>Dipterocarpaceae</taxon>
        <taxon>Rubroshorea</taxon>
    </lineage>
</organism>
<reference evidence="2 3" key="1">
    <citation type="journal article" date="2021" name="Commun. Biol.">
        <title>The genome of Shorea leprosula (Dipterocarpaceae) highlights the ecological relevance of drought in aseasonal tropical rainforests.</title>
        <authorList>
            <person name="Ng K.K.S."/>
            <person name="Kobayashi M.J."/>
            <person name="Fawcett J.A."/>
            <person name="Hatakeyama M."/>
            <person name="Paape T."/>
            <person name="Ng C.H."/>
            <person name="Ang C.C."/>
            <person name="Tnah L.H."/>
            <person name="Lee C.T."/>
            <person name="Nishiyama T."/>
            <person name="Sese J."/>
            <person name="O'Brien M.J."/>
            <person name="Copetti D."/>
            <person name="Mohd Noor M.I."/>
            <person name="Ong R.C."/>
            <person name="Putra M."/>
            <person name="Sireger I.Z."/>
            <person name="Indrioko S."/>
            <person name="Kosugi Y."/>
            <person name="Izuno A."/>
            <person name="Isagi Y."/>
            <person name="Lee S.L."/>
            <person name="Shimizu K.K."/>
        </authorList>
    </citation>
    <scope>NUCLEOTIDE SEQUENCE [LARGE SCALE GENOMIC DNA]</scope>
    <source>
        <strain evidence="2">214</strain>
    </source>
</reference>
<keyword evidence="3" id="KW-1185">Reference proteome</keyword>
<keyword evidence="1" id="KW-0732">Signal</keyword>
<name>A0AAV5HM77_9ROSI</name>
<dbReference type="AlphaFoldDB" id="A0AAV5HM77"/>
<gene>
    <name evidence="2" type="ORF">SLEP1_g1818</name>
</gene>
<protein>
    <submittedName>
        <fullName evidence="2">Uncharacterized protein</fullName>
    </submittedName>
</protein>
<sequence length="148" mass="15604">MAATISSTFLSASLLLLCLLSASRKGCVAFEQQELAAETHHHTLLVSSLLPSSVCNSSKAADKKSSSLTVIHKHGPCSQLTSDAPTHAEVLLHDQARVNSIHSRLAKTLNNVKETAASSIPAKDGSILGSGNYIVTVTSMPGIRRKQC</sequence>
<dbReference type="EMBL" id="BPVZ01000002">
    <property type="protein sequence ID" value="GKU87421.1"/>
    <property type="molecule type" value="Genomic_DNA"/>
</dbReference>
<feature type="signal peptide" evidence="1">
    <location>
        <begin position="1"/>
        <end position="29"/>
    </location>
</feature>
<dbReference type="Proteomes" id="UP001054252">
    <property type="component" value="Unassembled WGS sequence"/>
</dbReference>